<dbReference type="NCBIfam" id="TIGR01727">
    <property type="entry name" value="oligo_HPY"/>
    <property type="match status" value="1"/>
</dbReference>
<protein>
    <recommendedName>
        <fullName evidence="5">ABC transporter domain-containing protein</fullName>
    </recommendedName>
</protein>
<dbReference type="GO" id="GO:0015833">
    <property type="term" value="P:peptide transport"/>
    <property type="evidence" value="ECO:0007669"/>
    <property type="project" value="InterPro"/>
</dbReference>
<dbReference type="GO" id="GO:0016887">
    <property type="term" value="F:ATP hydrolysis activity"/>
    <property type="evidence" value="ECO:0007669"/>
    <property type="project" value="InterPro"/>
</dbReference>
<keyword evidence="7" id="KW-1185">Reference proteome</keyword>
<evidence type="ECO:0000256" key="2">
    <source>
        <dbReference type="ARBA" id="ARBA00022448"/>
    </source>
</evidence>
<organism evidence="6 7">
    <name type="scientific">Litchfieldella anticariensis (strain DSM 16096 / CECT 5854 / CIP 108499 / LMG 22089 / FP35)</name>
    <name type="common">Halomonas anticariensis</name>
    <dbReference type="NCBI Taxonomy" id="1121939"/>
    <lineage>
        <taxon>Bacteria</taxon>
        <taxon>Pseudomonadati</taxon>
        <taxon>Pseudomonadota</taxon>
        <taxon>Gammaproteobacteria</taxon>
        <taxon>Oceanospirillales</taxon>
        <taxon>Halomonadaceae</taxon>
        <taxon>Litchfieldella</taxon>
    </lineage>
</organism>
<dbReference type="SUPFAM" id="SSF52540">
    <property type="entry name" value="P-loop containing nucleoside triphosphate hydrolases"/>
    <property type="match status" value="1"/>
</dbReference>
<dbReference type="CDD" id="cd03257">
    <property type="entry name" value="ABC_NikE_OppD_transporters"/>
    <property type="match status" value="1"/>
</dbReference>
<dbReference type="PANTHER" id="PTHR43776:SF7">
    <property type="entry name" value="D,D-DIPEPTIDE TRANSPORT ATP-BINDING PROTEIN DDPF-RELATED"/>
    <property type="match status" value="1"/>
</dbReference>
<dbReference type="GO" id="GO:0005524">
    <property type="term" value="F:ATP binding"/>
    <property type="evidence" value="ECO:0007669"/>
    <property type="project" value="UniProtKB-KW"/>
</dbReference>
<dbReference type="InterPro" id="IPR013563">
    <property type="entry name" value="Oligopep_ABC_C"/>
</dbReference>
<keyword evidence="4" id="KW-0067">ATP-binding</keyword>
<dbReference type="FunFam" id="3.40.50.300:FF:000016">
    <property type="entry name" value="Oligopeptide ABC transporter ATP-binding component"/>
    <property type="match status" value="1"/>
</dbReference>
<dbReference type="InterPro" id="IPR003439">
    <property type="entry name" value="ABC_transporter-like_ATP-bd"/>
</dbReference>
<evidence type="ECO:0000313" key="6">
    <source>
        <dbReference type="EMBL" id="EPC04248.1"/>
    </source>
</evidence>
<keyword evidence="2" id="KW-0813">Transport</keyword>
<dbReference type="GO" id="GO:0055085">
    <property type="term" value="P:transmembrane transport"/>
    <property type="evidence" value="ECO:0007669"/>
    <property type="project" value="UniProtKB-ARBA"/>
</dbReference>
<evidence type="ECO:0000256" key="4">
    <source>
        <dbReference type="ARBA" id="ARBA00022840"/>
    </source>
</evidence>
<evidence type="ECO:0000259" key="5">
    <source>
        <dbReference type="PROSITE" id="PS50893"/>
    </source>
</evidence>
<dbReference type="PROSITE" id="PS50893">
    <property type="entry name" value="ABC_TRANSPORTER_2"/>
    <property type="match status" value="1"/>
</dbReference>
<name>S2KUJ2_LITA3</name>
<feature type="domain" description="ABC transporter" evidence="5">
    <location>
        <begin position="6"/>
        <end position="256"/>
    </location>
</feature>
<dbReference type="Pfam" id="PF08352">
    <property type="entry name" value="oligo_HPY"/>
    <property type="match status" value="1"/>
</dbReference>
<dbReference type="STRING" id="1121939.L861_02725"/>
<keyword evidence="3" id="KW-0547">Nucleotide-binding</keyword>
<proteinExistence type="inferred from homology"/>
<dbReference type="PATRIC" id="fig|1121939.11.peg.503"/>
<gene>
    <name evidence="6" type="ORF">L861_02725</name>
</gene>
<dbReference type="InterPro" id="IPR050319">
    <property type="entry name" value="ABC_transp_ATP-bind"/>
</dbReference>
<dbReference type="Gene3D" id="3.40.50.300">
    <property type="entry name" value="P-loop containing nucleotide triphosphate hydrolases"/>
    <property type="match status" value="1"/>
</dbReference>
<dbReference type="SMART" id="SM00382">
    <property type="entry name" value="AAA"/>
    <property type="match status" value="1"/>
</dbReference>
<dbReference type="InterPro" id="IPR027417">
    <property type="entry name" value="P-loop_NTPase"/>
</dbReference>
<dbReference type="InterPro" id="IPR003593">
    <property type="entry name" value="AAA+_ATPase"/>
</dbReference>
<reference evidence="6 7" key="1">
    <citation type="journal article" date="2013" name="Genome Announc.">
        <title>Draft genome sequence of the moderately halophilic gammaproteobacterium Halomonas anticariensis FP35.</title>
        <authorList>
            <person name="Tahrioui A."/>
            <person name="Quesada E."/>
            <person name="Llamas I."/>
        </authorList>
    </citation>
    <scope>NUCLEOTIDE SEQUENCE [LARGE SCALE GENOMIC DNA]</scope>
    <source>
        <strain evidence="7">DSM 16096 / CECT 5854 / LMG 22089 / FP35</strain>
    </source>
</reference>
<dbReference type="OrthoDB" id="9784450at2"/>
<evidence type="ECO:0000256" key="1">
    <source>
        <dbReference type="ARBA" id="ARBA00005417"/>
    </source>
</evidence>
<comment type="caution">
    <text evidence="6">The sequence shown here is derived from an EMBL/GenBank/DDBJ whole genome shotgun (WGS) entry which is preliminary data.</text>
</comment>
<dbReference type="EMBL" id="ASTJ01000011">
    <property type="protein sequence ID" value="EPC04248.1"/>
    <property type="molecule type" value="Genomic_DNA"/>
</dbReference>
<dbReference type="Pfam" id="PF00005">
    <property type="entry name" value="ABC_tran"/>
    <property type="match status" value="1"/>
</dbReference>
<dbReference type="InterPro" id="IPR017871">
    <property type="entry name" value="ABC_transporter-like_CS"/>
</dbReference>
<dbReference type="eggNOG" id="COG4608">
    <property type="taxonomic scope" value="Bacteria"/>
</dbReference>
<dbReference type="PANTHER" id="PTHR43776">
    <property type="entry name" value="TRANSPORT ATP-BINDING PROTEIN"/>
    <property type="match status" value="1"/>
</dbReference>
<dbReference type="Proteomes" id="UP000014463">
    <property type="component" value="Unassembled WGS sequence"/>
</dbReference>
<dbReference type="RefSeq" id="WP_016414982.1">
    <property type="nucleotide sequence ID" value="NZ_AUAB01000001.1"/>
</dbReference>
<accession>S2KUJ2</accession>
<comment type="similarity">
    <text evidence="1">Belongs to the ABC transporter superfamily.</text>
</comment>
<dbReference type="PROSITE" id="PS00211">
    <property type="entry name" value="ABC_TRANSPORTER_1"/>
    <property type="match status" value="1"/>
</dbReference>
<evidence type="ECO:0000313" key="7">
    <source>
        <dbReference type="Proteomes" id="UP000014463"/>
    </source>
</evidence>
<evidence type="ECO:0000256" key="3">
    <source>
        <dbReference type="ARBA" id="ARBA00022741"/>
    </source>
</evidence>
<dbReference type="AlphaFoldDB" id="S2KUJ2"/>
<sequence>MIEPLLDISGLSRTFGGGKRWFGLDRPGVHAVQEVDLQVMRGETLGIVGESGCGKSTLARMLVGLDTPTKGRIFYEGNDLQAMIRDDRRALSRHIQYVFQDPLSSLNPRLRIRDILAAPLRHLRGLHGHALETRLAELLEIVNLRPEFITRYPHEFSGGQAQRIGIARALAAEPKVLVLDEPVSALDVSIQAQVLKLLKRLKSEFDLTYLFISHDLSVVETISDRIAVMYFGRIIEQAPARQLFQSPAHHYTRLLIASAPIPGGPPIVAESSDAELPDPLAPPSGCAFAPRCPQAQEACRARRPLLEAFSSQSKLDTSNIHRVACLFPAREPLSRDSRTSVDETSR</sequence>